<dbReference type="SUPFAM" id="SSF55120">
    <property type="entry name" value="Pseudouridine synthase"/>
    <property type="match status" value="1"/>
</dbReference>
<name>A0ABR2WA39_9FUNG</name>
<dbReference type="InterPro" id="IPR048741">
    <property type="entry name" value="Pus10-like_C"/>
</dbReference>
<dbReference type="InterPro" id="IPR039894">
    <property type="entry name" value="Pus10-like"/>
</dbReference>
<evidence type="ECO:0000256" key="3">
    <source>
        <dbReference type="ARBA" id="ARBA00022694"/>
    </source>
</evidence>
<dbReference type="Gene3D" id="3.30.70.3190">
    <property type="match status" value="1"/>
</dbReference>
<dbReference type="Proteomes" id="UP001479436">
    <property type="component" value="Unassembled WGS sequence"/>
</dbReference>
<sequence>MEEGPRKKQKLQSDAMEVHSLLEKHCKGTLSRLIEPLFSIHCCSRCVLRYLGVKDFKIYKNSVETLETVLKSLVEKETSEKQEDSKEEIVEKKTCVSCLGTLQYADQDLFISHIIQKVKEENYEAKNFTLNVTVPSSLLVRTHAVFVYISNILKELKSPIAYTLDDIADIKETFKLVLCWEIARITEMELDFHSPLKITVVTEHPETENDHIFLTQISSANLNIRKVYERGQCKFIGASRTNIATALRSVSNEEFMRLGKCPPELVDNTATIQTIEMLHEPIHIGGRYFKLARGISQTPWVINNRRMTDNSVSESIGDILKPKVLADDYKFVSAGREDADVRMLGTGRPFYLEFLNPRRITFTPEEILEFENAVNDSNSDVKVKEMQTIQPDQTSIIKEGEETKTKSYSCLIWTSKEVSTELLQLANQYSDNAFVIHQRTPIRVLHRRAQMVRDKTIHTLCAEKLGDHFLRLKLKTEAGTYIKEFVHGDLGRTFPNFGSIVGCTADLLALDVDEVDLPWPPVRAD</sequence>
<keyword evidence="3" id="KW-0819">tRNA processing</keyword>
<evidence type="ECO:0000256" key="1">
    <source>
        <dbReference type="ARBA" id="ARBA00009652"/>
    </source>
</evidence>
<comment type="similarity">
    <text evidence="1">Belongs to the pseudouridine synthase Pus10 family.</text>
</comment>
<evidence type="ECO:0000259" key="5">
    <source>
        <dbReference type="Pfam" id="PF21237"/>
    </source>
</evidence>
<evidence type="ECO:0000256" key="2">
    <source>
        <dbReference type="ARBA" id="ARBA00012787"/>
    </source>
</evidence>
<feature type="domain" description="Pus10 N-terminal eukaryotes" evidence="5">
    <location>
        <begin position="95"/>
        <end position="275"/>
    </location>
</feature>
<keyword evidence="8" id="KW-1185">Reference proteome</keyword>
<comment type="caution">
    <text evidence="7">The sequence shown here is derived from an EMBL/GenBank/DDBJ whole genome shotgun (WGS) entry which is preliminary data.</text>
</comment>
<evidence type="ECO:0000313" key="7">
    <source>
        <dbReference type="EMBL" id="KAK9728368.1"/>
    </source>
</evidence>
<dbReference type="PANTHER" id="PTHR21568">
    <property type="entry name" value="TRNA PSEUDOURIDINE SYNTHASE PUS10"/>
    <property type="match status" value="1"/>
</dbReference>
<organism evidence="7 8">
    <name type="scientific">Basidiobolus ranarum</name>
    <dbReference type="NCBI Taxonomy" id="34480"/>
    <lineage>
        <taxon>Eukaryota</taxon>
        <taxon>Fungi</taxon>
        <taxon>Fungi incertae sedis</taxon>
        <taxon>Zoopagomycota</taxon>
        <taxon>Entomophthoromycotina</taxon>
        <taxon>Basidiobolomycetes</taxon>
        <taxon>Basidiobolales</taxon>
        <taxon>Basidiobolaceae</taxon>
        <taxon>Basidiobolus</taxon>
    </lineage>
</organism>
<accession>A0ABR2WA39</accession>
<protein>
    <recommendedName>
        <fullName evidence="2">tRNA pseudouridine(55) synthase</fullName>
        <ecNumber evidence="2">5.4.99.25</ecNumber>
    </recommendedName>
</protein>
<dbReference type="Gene3D" id="3.30.70.2510">
    <property type="match status" value="1"/>
</dbReference>
<dbReference type="Pfam" id="PF21238">
    <property type="entry name" value="Pus10_C"/>
    <property type="match status" value="1"/>
</dbReference>
<dbReference type="Gene3D" id="1.10.10.2050">
    <property type="match status" value="1"/>
</dbReference>
<reference evidence="7 8" key="1">
    <citation type="submission" date="2023-04" db="EMBL/GenBank/DDBJ databases">
        <title>Genome of Basidiobolus ranarum AG-B5.</title>
        <authorList>
            <person name="Stajich J.E."/>
            <person name="Carter-House D."/>
            <person name="Gryganskyi A."/>
        </authorList>
    </citation>
    <scope>NUCLEOTIDE SEQUENCE [LARGE SCALE GENOMIC DNA]</scope>
    <source>
        <strain evidence="7 8">AG-B5</strain>
    </source>
</reference>
<evidence type="ECO:0000256" key="4">
    <source>
        <dbReference type="ARBA" id="ARBA00023235"/>
    </source>
</evidence>
<dbReference type="EMBL" id="JASJQH010006899">
    <property type="protein sequence ID" value="KAK9728368.1"/>
    <property type="molecule type" value="Genomic_DNA"/>
</dbReference>
<dbReference type="InterPro" id="IPR048742">
    <property type="entry name" value="Pus10_N_euk"/>
</dbReference>
<evidence type="ECO:0000259" key="6">
    <source>
        <dbReference type="Pfam" id="PF21238"/>
    </source>
</evidence>
<gene>
    <name evidence="7" type="ORF">K7432_001156</name>
</gene>
<feature type="domain" description="Pus10-like C-terminal" evidence="6">
    <location>
        <begin position="284"/>
        <end position="516"/>
    </location>
</feature>
<keyword evidence="4" id="KW-0413">Isomerase</keyword>
<dbReference type="InterPro" id="IPR020103">
    <property type="entry name" value="PsdUridine_synth_cat_dom_sf"/>
</dbReference>
<dbReference type="PANTHER" id="PTHR21568:SF0">
    <property type="entry name" value="TRNA PSEUDOURIDINE SYNTHASE PUS10"/>
    <property type="match status" value="1"/>
</dbReference>
<proteinExistence type="inferred from homology"/>
<dbReference type="Pfam" id="PF21237">
    <property type="entry name" value="Pus10_N_euk"/>
    <property type="match status" value="1"/>
</dbReference>
<dbReference type="EC" id="5.4.99.25" evidence="2"/>
<evidence type="ECO:0000313" key="8">
    <source>
        <dbReference type="Proteomes" id="UP001479436"/>
    </source>
</evidence>